<accession>A0AB39Z0U7</accession>
<proteinExistence type="predicted"/>
<keyword evidence="1" id="KW-1133">Transmembrane helix</keyword>
<feature type="transmembrane region" description="Helical" evidence="1">
    <location>
        <begin position="55"/>
        <end position="76"/>
    </location>
</feature>
<protein>
    <submittedName>
        <fullName evidence="3">Uncharacterized protein</fullName>
    </submittedName>
</protein>
<dbReference type="GeneID" id="108006937"/>
<sequence>MRDYIPNCLRTHRWLGVFTVLQLTLMLSLLEVRFQIDQSPELQRPMTRVYLVAQLRELACSLLFSGFAMGAMFYGYGLIYLPSKGSLGGFFSRVRITGLSVWQRCSPLMLLPWSMRAVQGLSHFPCHMWECLAKEPCFEAHNFLLFLVLAVMLWIHLLILAIASLVVALRLNIRMLGARHIVSGSHELRAYAQEINELVGFEMIVMFE</sequence>
<dbReference type="Proteomes" id="UP001652628">
    <property type="component" value="Chromosome 2L"/>
</dbReference>
<feature type="transmembrane region" description="Helical" evidence="1">
    <location>
        <begin position="143"/>
        <end position="169"/>
    </location>
</feature>
<evidence type="ECO:0000313" key="2">
    <source>
        <dbReference type="Proteomes" id="UP001652628"/>
    </source>
</evidence>
<reference evidence="3" key="1">
    <citation type="submission" date="2025-08" db="UniProtKB">
        <authorList>
            <consortium name="RefSeq"/>
        </authorList>
    </citation>
    <scope>IDENTIFICATION</scope>
</reference>
<keyword evidence="1" id="KW-0812">Transmembrane</keyword>
<evidence type="ECO:0000313" key="3">
    <source>
        <dbReference type="RefSeq" id="XP_016926031.3"/>
    </source>
</evidence>
<evidence type="ECO:0000256" key="1">
    <source>
        <dbReference type="SAM" id="Phobius"/>
    </source>
</evidence>
<keyword evidence="1" id="KW-0472">Membrane</keyword>
<dbReference type="AlphaFoldDB" id="A0AB39Z0U7"/>
<dbReference type="RefSeq" id="XP_016926031.3">
    <property type="nucleotide sequence ID" value="XM_017070542.4"/>
</dbReference>
<gene>
    <name evidence="3" type="primary">LOC108006937</name>
</gene>
<organism evidence="2 3">
    <name type="scientific">Drosophila suzukii</name>
    <name type="common">Spotted-wing drosophila fruit fly</name>
    <dbReference type="NCBI Taxonomy" id="28584"/>
    <lineage>
        <taxon>Eukaryota</taxon>
        <taxon>Metazoa</taxon>
        <taxon>Ecdysozoa</taxon>
        <taxon>Arthropoda</taxon>
        <taxon>Hexapoda</taxon>
        <taxon>Insecta</taxon>
        <taxon>Pterygota</taxon>
        <taxon>Neoptera</taxon>
        <taxon>Endopterygota</taxon>
        <taxon>Diptera</taxon>
        <taxon>Brachycera</taxon>
        <taxon>Muscomorpha</taxon>
        <taxon>Ephydroidea</taxon>
        <taxon>Drosophilidae</taxon>
        <taxon>Drosophila</taxon>
        <taxon>Sophophora</taxon>
    </lineage>
</organism>
<name>A0AB39Z0U7_DROSZ</name>
<keyword evidence="2" id="KW-1185">Reference proteome</keyword>